<dbReference type="SUPFAM" id="SSF47413">
    <property type="entry name" value="lambda repressor-like DNA-binding domains"/>
    <property type="match status" value="1"/>
</dbReference>
<sequence>MSRKPRGPVDWARHYAALREAGEHPLLTASEARAEVDRLGTELYYAQDAHAFVGEMCDIEDAKQDVPAGYGTLLTADVREWLKGPRCVRLLAVDASTVPETRPEEDAGLLVEALRAQVRAALGSSGRSQASVARELQVSTKHLKMMLTGKAKLTLWWAARILRACGMRLVVGEAER</sequence>
<evidence type="ECO:0008006" key="3">
    <source>
        <dbReference type="Google" id="ProtNLM"/>
    </source>
</evidence>
<reference evidence="1 2" key="1">
    <citation type="journal article" date="2023" name="Microb. Genom.">
        <title>Mesoterricola silvestris gen. nov., sp. nov., Mesoterricola sediminis sp. nov., Geothrix oryzae sp. nov., Geothrix edaphica sp. nov., Geothrix rubra sp. nov., and Geothrix limicola sp. nov., six novel members of Acidobacteriota isolated from soils.</title>
        <authorList>
            <person name="Weisberg A.J."/>
            <person name="Pearce E."/>
            <person name="Kramer C.G."/>
            <person name="Chang J.H."/>
            <person name="Clarke C.R."/>
        </authorList>
    </citation>
    <scope>NUCLEOTIDE SEQUENCE [LARGE SCALE GENOMIC DNA]</scope>
    <source>
        <strain evidence="1 2">NE20-4-1</strain>
    </source>
</reference>
<name>A0ABU4N175_9ACTN</name>
<gene>
    <name evidence="1" type="ORF">PV383_36175</name>
</gene>
<dbReference type="Proteomes" id="UP001282474">
    <property type="component" value="Unassembled WGS sequence"/>
</dbReference>
<dbReference type="InterPro" id="IPR010982">
    <property type="entry name" value="Lambda_DNA-bd_dom_sf"/>
</dbReference>
<accession>A0ABU4N175</accession>
<evidence type="ECO:0000313" key="2">
    <source>
        <dbReference type="Proteomes" id="UP001282474"/>
    </source>
</evidence>
<keyword evidence="2" id="KW-1185">Reference proteome</keyword>
<proteinExistence type="predicted"/>
<dbReference type="Gene3D" id="1.10.260.40">
    <property type="entry name" value="lambda repressor-like DNA-binding domains"/>
    <property type="match status" value="1"/>
</dbReference>
<comment type="caution">
    <text evidence="1">The sequence shown here is derived from an EMBL/GenBank/DDBJ whole genome shotgun (WGS) entry which is preliminary data.</text>
</comment>
<dbReference type="RefSeq" id="WP_193382887.1">
    <property type="nucleotide sequence ID" value="NZ_JABXWI010000031.1"/>
</dbReference>
<protein>
    <recommendedName>
        <fullName evidence="3">HTH cro/C1-type domain-containing protein</fullName>
    </recommendedName>
</protein>
<organism evidence="1 2">
    <name type="scientific">Streptomyces caniscabiei</name>
    <dbReference type="NCBI Taxonomy" id="2746961"/>
    <lineage>
        <taxon>Bacteria</taxon>
        <taxon>Bacillati</taxon>
        <taxon>Actinomycetota</taxon>
        <taxon>Actinomycetes</taxon>
        <taxon>Kitasatosporales</taxon>
        <taxon>Streptomycetaceae</taxon>
        <taxon>Streptomyces</taxon>
    </lineage>
</organism>
<dbReference type="EMBL" id="JARAWJ010000039">
    <property type="protein sequence ID" value="MDX3042582.1"/>
    <property type="molecule type" value="Genomic_DNA"/>
</dbReference>
<evidence type="ECO:0000313" key="1">
    <source>
        <dbReference type="EMBL" id="MDX3042582.1"/>
    </source>
</evidence>